<feature type="transmembrane region" description="Helical" evidence="9">
    <location>
        <begin position="386"/>
        <end position="412"/>
    </location>
</feature>
<dbReference type="Proteomes" id="UP000002383">
    <property type="component" value="Chromosome"/>
</dbReference>
<dbReference type="AlphaFoldDB" id="B8GT65"/>
<evidence type="ECO:0000256" key="7">
    <source>
        <dbReference type="ARBA" id="ARBA00023136"/>
    </source>
</evidence>
<evidence type="ECO:0000256" key="5">
    <source>
        <dbReference type="ARBA" id="ARBA00022842"/>
    </source>
</evidence>
<dbReference type="Gene3D" id="1.25.60.10">
    <property type="entry name" value="MgtE N-terminal domain-like"/>
    <property type="match status" value="1"/>
</dbReference>
<evidence type="ECO:0000313" key="11">
    <source>
        <dbReference type="EMBL" id="ACL73080.1"/>
    </source>
</evidence>
<dbReference type="SMART" id="SM00116">
    <property type="entry name" value="CBS"/>
    <property type="match status" value="1"/>
</dbReference>
<dbReference type="KEGG" id="tgr:Tgr7_2000"/>
<dbReference type="RefSeq" id="WP_012638559.1">
    <property type="nucleotide sequence ID" value="NC_011901.1"/>
</dbReference>
<dbReference type="STRING" id="396588.Tgr7_2000"/>
<gene>
    <name evidence="11" type="ordered locus">Tgr7_2000</name>
</gene>
<dbReference type="InterPro" id="IPR006669">
    <property type="entry name" value="MgtE_transporter"/>
</dbReference>
<organism evidence="11 12">
    <name type="scientific">Thioalkalivibrio sulfidiphilus (strain HL-EbGR7)</name>
    <dbReference type="NCBI Taxonomy" id="396588"/>
    <lineage>
        <taxon>Bacteria</taxon>
        <taxon>Pseudomonadati</taxon>
        <taxon>Pseudomonadota</taxon>
        <taxon>Gammaproteobacteria</taxon>
        <taxon>Chromatiales</taxon>
        <taxon>Ectothiorhodospiraceae</taxon>
        <taxon>Thioalkalivibrio</taxon>
    </lineage>
</organism>
<evidence type="ECO:0000259" key="10">
    <source>
        <dbReference type="PROSITE" id="PS51371"/>
    </source>
</evidence>
<dbReference type="Pfam" id="PF00571">
    <property type="entry name" value="CBS"/>
    <property type="match status" value="2"/>
</dbReference>
<dbReference type="PANTHER" id="PTHR43773">
    <property type="entry name" value="MAGNESIUM TRANSPORTER MGTE"/>
    <property type="match status" value="1"/>
</dbReference>
<evidence type="ECO:0000256" key="2">
    <source>
        <dbReference type="ARBA" id="ARBA00009749"/>
    </source>
</evidence>
<keyword evidence="8" id="KW-0129">CBS domain</keyword>
<dbReference type="InterPro" id="IPR006668">
    <property type="entry name" value="Mg_transptr_MgtE_intracell_dom"/>
</dbReference>
<comment type="subunit">
    <text evidence="9">Homodimer.</text>
</comment>
<accession>B8GT65</accession>
<keyword evidence="12" id="KW-1185">Reference proteome</keyword>
<dbReference type="SMART" id="SM00924">
    <property type="entry name" value="MgtE_N"/>
    <property type="match status" value="1"/>
</dbReference>
<dbReference type="CDD" id="cd04606">
    <property type="entry name" value="CBS_pair_Mg_transporter"/>
    <property type="match status" value="1"/>
</dbReference>
<evidence type="ECO:0000313" key="12">
    <source>
        <dbReference type="Proteomes" id="UP000002383"/>
    </source>
</evidence>
<evidence type="ECO:0000256" key="4">
    <source>
        <dbReference type="ARBA" id="ARBA00022692"/>
    </source>
</evidence>
<dbReference type="InterPro" id="IPR000644">
    <property type="entry name" value="CBS_dom"/>
</dbReference>
<dbReference type="GO" id="GO:0015095">
    <property type="term" value="F:magnesium ion transmembrane transporter activity"/>
    <property type="evidence" value="ECO:0007669"/>
    <property type="project" value="UniProtKB-UniRule"/>
</dbReference>
<protein>
    <recommendedName>
        <fullName evidence="9">Magnesium transporter MgtE</fullName>
    </recommendedName>
</protein>
<comment type="similarity">
    <text evidence="2 9">Belongs to the SLC41A transporter family.</text>
</comment>
<dbReference type="SUPFAM" id="SSF54631">
    <property type="entry name" value="CBS-domain pair"/>
    <property type="match status" value="1"/>
</dbReference>
<reference evidence="11 12" key="1">
    <citation type="journal article" date="2011" name="Stand. Genomic Sci.">
        <title>Complete genome sequence of 'Thioalkalivibrio sulfidophilus' HL-EbGr7.</title>
        <authorList>
            <person name="Muyzer G."/>
            <person name="Sorokin D.Y."/>
            <person name="Mavromatis K."/>
            <person name="Lapidus A."/>
            <person name="Clum A."/>
            <person name="Ivanova N."/>
            <person name="Pati A."/>
            <person name="d'Haeseleer P."/>
            <person name="Woyke T."/>
            <person name="Kyrpides N.C."/>
        </authorList>
    </citation>
    <scope>NUCLEOTIDE SEQUENCE [LARGE SCALE GENOMIC DNA]</scope>
    <source>
        <strain evidence="11 12">HL-EbGR7</strain>
    </source>
</reference>
<feature type="transmembrane region" description="Helical" evidence="9">
    <location>
        <begin position="312"/>
        <end position="332"/>
    </location>
</feature>
<keyword evidence="9" id="KW-0479">Metal-binding</keyword>
<dbReference type="NCBIfam" id="TIGR00400">
    <property type="entry name" value="mgtE"/>
    <property type="match status" value="1"/>
</dbReference>
<keyword evidence="4 9" id="KW-0812">Transmembrane</keyword>
<dbReference type="PANTHER" id="PTHR43773:SF1">
    <property type="entry name" value="MAGNESIUM TRANSPORTER MGTE"/>
    <property type="match status" value="1"/>
</dbReference>
<feature type="domain" description="CBS" evidence="10">
    <location>
        <begin position="200"/>
        <end position="258"/>
    </location>
</feature>
<evidence type="ECO:0000256" key="3">
    <source>
        <dbReference type="ARBA" id="ARBA00022448"/>
    </source>
</evidence>
<dbReference type="HOGENOM" id="CLU_037408_2_2_6"/>
<dbReference type="InterPro" id="IPR006667">
    <property type="entry name" value="SLC41_membr_dom"/>
</dbReference>
<dbReference type="InterPro" id="IPR038076">
    <property type="entry name" value="MgtE_N_sf"/>
</dbReference>
<evidence type="ECO:0000256" key="9">
    <source>
        <dbReference type="RuleBase" id="RU362011"/>
    </source>
</evidence>
<dbReference type="GO" id="GO:0005886">
    <property type="term" value="C:plasma membrane"/>
    <property type="evidence" value="ECO:0007669"/>
    <property type="project" value="UniProtKB-SubCell"/>
</dbReference>
<dbReference type="SUPFAM" id="SSF158791">
    <property type="entry name" value="MgtE N-terminal domain-like"/>
    <property type="match status" value="1"/>
</dbReference>
<dbReference type="OrthoDB" id="9790355at2"/>
<keyword evidence="6 9" id="KW-1133">Transmembrane helix</keyword>
<keyword evidence="5 9" id="KW-0460">Magnesium</keyword>
<dbReference type="InterPro" id="IPR046342">
    <property type="entry name" value="CBS_dom_sf"/>
</dbReference>
<keyword evidence="7 9" id="KW-0472">Membrane</keyword>
<keyword evidence="9" id="KW-1003">Cell membrane</keyword>
<keyword evidence="3 9" id="KW-0813">Transport</keyword>
<feature type="transmembrane region" description="Helical" evidence="9">
    <location>
        <begin position="424"/>
        <end position="447"/>
    </location>
</feature>
<feature type="transmembrane region" description="Helical" evidence="9">
    <location>
        <begin position="286"/>
        <end position="306"/>
    </location>
</feature>
<dbReference type="EMBL" id="CP001339">
    <property type="protein sequence ID" value="ACL73080.1"/>
    <property type="molecule type" value="Genomic_DNA"/>
</dbReference>
<proteinExistence type="inferred from homology"/>
<dbReference type="Gene3D" id="3.10.580.10">
    <property type="entry name" value="CBS-domain"/>
    <property type="match status" value="1"/>
</dbReference>
<dbReference type="Pfam" id="PF03448">
    <property type="entry name" value="MgtE_N"/>
    <property type="match status" value="1"/>
</dbReference>
<dbReference type="SUPFAM" id="SSF161093">
    <property type="entry name" value="MgtE membrane domain-like"/>
    <property type="match status" value="1"/>
</dbReference>
<sequence>METEFEHYLIEIRELLEREDWPRLREVLDLMRIQDIAHALMELEDEQIPRVFAALPRGRKVDVFSYLDPHYQYPLLAHVSGAEARHLLSEMLPDDLTALLEDLPPEEVRRLLRLLPFRAIRRALTLLGYPESSVGRLMTTEFVAVRPDWTITDSLAHIREHSERGETVNVIFVIDEDRHLLHALPLKRFVLGRPTDPVEKLPAGPVVSINAQADQAEAVRLIQHYDLEVLPVVDEENVLLGIITVDDVMDVVEEETTEDFHKMGSVGALNLSLRDAGFPLLYRKRIGWLLVLVALNLVGGTIIAGYEEAIEALVVLVFFLPLIIASGGNAGAQSSTLMVRALATGDVEAKDWLKLWGRELFVSAALGLTMGVAVSALGLWRGGPEVAMLVAIAMTLVVAMGSLVGMMLPFILDRLRMDPATASVPLVTSAADIAGILIYFSLAVALLNLPTGGL</sequence>
<feature type="transmembrane region" description="Helical" evidence="9">
    <location>
        <begin position="360"/>
        <end position="380"/>
    </location>
</feature>
<dbReference type="Gene3D" id="1.10.357.20">
    <property type="entry name" value="SLC41 divalent cation transporters, integral membrane domain"/>
    <property type="match status" value="1"/>
</dbReference>
<dbReference type="PROSITE" id="PS51371">
    <property type="entry name" value="CBS"/>
    <property type="match status" value="1"/>
</dbReference>
<name>B8GT65_THISH</name>
<evidence type="ECO:0000256" key="6">
    <source>
        <dbReference type="ARBA" id="ARBA00022989"/>
    </source>
</evidence>
<dbReference type="Pfam" id="PF01769">
    <property type="entry name" value="MgtE"/>
    <property type="match status" value="1"/>
</dbReference>
<evidence type="ECO:0000256" key="8">
    <source>
        <dbReference type="PROSITE-ProRule" id="PRU00703"/>
    </source>
</evidence>
<dbReference type="GO" id="GO:0046872">
    <property type="term" value="F:metal ion binding"/>
    <property type="evidence" value="ECO:0007669"/>
    <property type="project" value="UniProtKB-KW"/>
</dbReference>
<comment type="subcellular location">
    <subcellularLocation>
        <location evidence="9">Cell membrane</location>
        <topology evidence="9">Multi-pass membrane protein</topology>
    </subcellularLocation>
    <subcellularLocation>
        <location evidence="1">Membrane</location>
        <topology evidence="1">Multi-pass membrane protein</topology>
    </subcellularLocation>
</comment>
<evidence type="ECO:0000256" key="1">
    <source>
        <dbReference type="ARBA" id="ARBA00004141"/>
    </source>
</evidence>
<comment type="function">
    <text evidence="9">Acts as a magnesium transporter.</text>
</comment>
<dbReference type="InterPro" id="IPR036739">
    <property type="entry name" value="SLC41_membr_dom_sf"/>
</dbReference>
<dbReference type="eggNOG" id="COG2239">
    <property type="taxonomic scope" value="Bacteria"/>
</dbReference>